<keyword evidence="8 15" id="KW-0227">DNA damage</keyword>
<dbReference type="EC" id="2.3.2.27" evidence="4 15"/>
<dbReference type="Pfam" id="PF08746">
    <property type="entry name" value="zf-RING-like"/>
    <property type="match status" value="1"/>
</dbReference>
<evidence type="ECO:0000256" key="9">
    <source>
        <dbReference type="ARBA" id="ARBA00022771"/>
    </source>
</evidence>
<comment type="subunit">
    <text evidence="15">Component of the Smc5-Smc6 complex.</text>
</comment>
<dbReference type="InterPro" id="IPR013083">
    <property type="entry name" value="Znf_RING/FYVE/PHD"/>
</dbReference>
<evidence type="ECO:0000256" key="15">
    <source>
        <dbReference type="RuleBase" id="RU368018"/>
    </source>
</evidence>
<comment type="catalytic activity">
    <reaction evidence="1 15">
        <text>S-ubiquitinyl-[E2 ubiquitin-conjugating enzyme]-L-cysteine + [acceptor protein]-L-lysine = [E2 ubiquitin-conjugating enzyme]-L-cysteine + N(6)-ubiquitinyl-[acceptor protein]-L-lysine.</text>
        <dbReference type="EC" id="2.3.2.27"/>
    </reaction>
</comment>
<comment type="function">
    <text evidence="15">Acts in a DNA repair pathway for removal of UV-induced DNA damage that is distinct from classical nucleotide excision repair and in repair of ionizing radiation damage. Functions in homologous recombination repair of DNA double strand breaks and in recovery of stalled replication forks.</text>
</comment>
<dbReference type="Pfam" id="PF07574">
    <property type="entry name" value="SMC_Nse1"/>
    <property type="match status" value="1"/>
</dbReference>
<dbReference type="STRING" id="2060905.A0A2B7X1S6"/>
<evidence type="ECO:0000256" key="10">
    <source>
        <dbReference type="ARBA" id="ARBA00022786"/>
    </source>
</evidence>
<dbReference type="EMBL" id="PDNC01000057">
    <property type="protein sequence ID" value="PGH02648.1"/>
    <property type="molecule type" value="Genomic_DNA"/>
</dbReference>
<dbReference type="Gene3D" id="1.10.10.10">
    <property type="entry name" value="Winged helix-like DNA-binding domain superfamily/Winged helix DNA-binding domain"/>
    <property type="match status" value="1"/>
</dbReference>
<comment type="caution">
    <text evidence="18">The sequence shown here is derived from an EMBL/GenBank/DDBJ whole genome shotgun (WGS) entry which is preliminary data.</text>
</comment>
<dbReference type="Gene3D" id="3.90.1150.220">
    <property type="match status" value="1"/>
</dbReference>
<dbReference type="GO" id="GO:0061630">
    <property type="term" value="F:ubiquitin protein ligase activity"/>
    <property type="evidence" value="ECO:0007669"/>
    <property type="project" value="UniProtKB-EC"/>
</dbReference>
<keyword evidence="6 15" id="KW-0808">Transferase</keyword>
<keyword evidence="11 15" id="KW-0862">Zinc</keyword>
<dbReference type="AlphaFoldDB" id="A0A2B7X1S6"/>
<evidence type="ECO:0000256" key="6">
    <source>
        <dbReference type="ARBA" id="ARBA00022679"/>
    </source>
</evidence>
<dbReference type="GO" id="GO:0005634">
    <property type="term" value="C:nucleus"/>
    <property type="evidence" value="ECO:0007669"/>
    <property type="project" value="UniProtKB-SubCell"/>
</dbReference>
<dbReference type="Gene3D" id="3.30.40.10">
    <property type="entry name" value="Zinc/RING finger domain, C3HC4 (zinc finger)"/>
    <property type="match status" value="1"/>
</dbReference>
<evidence type="ECO:0000256" key="1">
    <source>
        <dbReference type="ARBA" id="ARBA00000900"/>
    </source>
</evidence>
<dbReference type="PANTHER" id="PTHR20973:SF0">
    <property type="entry name" value="NON-STRUCTURAL MAINTENANCE OF CHROMOSOMES ELEMENT 1 HOMOLOG"/>
    <property type="match status" value="1"/>
</dbReference>
<evidence type="ECO:0000256" key="14">
    <source>
        <dbReference type="ARBA" id="ARBA00023242"/>
    </source>
</evidence>
<keyword evidence="12 15" id="KW-0233">DNA recombination</keyword>
<evidence type="ECO:0000259" key="17">
    <source>
        <dbReference type="Pfam" id="PF08746"/>
    </source>
</evidence>
<dbReference type="GO" id="GO:0030915">
    <property type="term" value="C:Smc5-Smc6 complex"/>
    <property type="evidence" value="ECO:0007669"/>
    <property type="project" value="UniProtKB-UniRule"/>
</dbReference>
<evidence type="ECO:0000256" key="11">
    <source>
        <dbReference type="ARBA" id="ARBA00022833"/>
    </source>
</evidence>
<comment type="subcellular location">
    <subcellularLocation>
        <location evidence="2 15">Nucleus</location>
    </subcellularLocation>
</comment>
<keyword evidence="9 15" id="KW-0863">Zinc-finger</keyword>
<gene>
    <name evidence="18" type="ORF">GX51_04531</name>
</gene>
<evidence type="ECO:0000313" key="18">
    <source>
        <dbReference type="EMBL" id="PGH02648.1"/>
    </source>
</evidence>
<dbReference type="Proteomes" id="UP000224080">
    <property type="component" value="Unassembled WGS sequence"/>
</dbReference>
<dbReference type="GO" id="GO:0000724">
    <property type="term" value="P:double-strand break repair via homologous recombination"/>
    <property type="evidence" value="ECO:0007669"/>
    <property type="project" value="TreeGrafter"/>
</dbReference>
<reference evidence="18 19" key="1">
    <citation type="submission" date="2017-10" db="EMBL/GenBank/DDBJ databases">
        <title>Comparative genomics in systemic dimorphic fungi from Ajellomycetaceae.</title>
        <authorList>
            <person name="Munoz J.F."/>
            <person name="Mcewen J.G."/>
            <person name="Clay O.K."/>
            <person name="Cuomo C.A."/>
        </authorList>
    </citation>
    <scope>NUCLEOTIDE SEQUENCE [LARGE SCALE GENOMIC DNA]</scope>
    <source>
        <strain evidence="18 19">UAMH130</strain>
    </source>
</reference>
<evidence type="ECO:0000256" key="4">
    <source>
        <dbReference type="ARBA" id="ARBA00012483"/>
    </source>
</evidence>
<dbReference type="OrthoDB" id="185455at2759"/>
<protein>
    <recommendedName>
        <fullName evidence="5 15">Non-structural maintenance of chromosomes element 1 homolog</fullName>
        <ecNumber evidence="4 15">2.3.2.27</ecNumber>
    </recommendedName>
</protein>
<keyword evidence="10 15" id="KW-0833">Ubl conjugation pathway</keyword>
<accession>A0A2B7X1S6</accession>
<evidence type="ECO:0000256" key="3">
    <source>
        <dbReference type="ARBA" id="ARBA00010258"/>
    </source>
</evidence>
<dbReference type="CDD" id="cd16493">
    <property type="entry name" value="RING-CH-C4HC3_NSE1"/>
    <property type="match status" value="1"/>
</dbReference>
<dbReference type="GO" id="GO:0008270">
    <property type="term" value="F:zinc ion binding"/>
    <property type="evidence" value="ECO:0007669"/>
    <property type="project" value="UniProtKB-KW"/>
</dbReference>
<evidence type="ECO:0000256" key="7">
    <source>
        <dbReference type="ARBA" id="ARBA00022723"/>
    </source>
</evidence>
<dbReference type="InterPro" id="IPR014857">
    <property type="entry name" value="Nse1_RING_C4HC3-type"/>
</dbReference>
<evidence type="ECO:0000256" key="16">
    <source>
        <dbReference type="SAM" id="MobiDB-lite"/>
    </source>
</evidence>
<dbReference type="InterPro" id="IPR011513">
    <property type="entry name" value="Nse1"/>
</dbReference>
<dbReference type="SUPFAM" id="SSF57850">
    <property type="entry name" value="RING/U-box"/>
    <property type="match status" value="1"/>
</dbReference>
<comment type="similarity">
    <text evidence="3 15">Belongs to the NSE1 family.</text>
</comment>
<evidence type="ECO:0000256" key="13">
    <source>
        <dbReference type="ARBA" id="ARBA00023204"/>
    </source>
</evidence>
<evidence type="ECO:0000256" key="8">
    <source>
        <dbReference type="ARBA" id="ARBA00022763"/>
    </source>
</evidence>
<dbReference type="InterPro" id="IPR036388">
    <property type="entry name" value="WH-like_DNA-bd_sf"/>
</dbReference>
<feature type="domain" description="Non-structural maintenance of chromosomes element 1 RING C4HC3-type" evidence="17">
    <location>
        <begin position="238"/>
        <end position="280"/>
    </location>
</feature>
<organism evidence="18 19">
    <name type="scientific">Blastomyces parvus</name>
    <dbReference type="NCBI Taxonomy" id="2060905"/>
    <lineage>
        <taxon>Eukaryota</taxon>
        <taxon>Fungi</taxon>
        <taxon>Dikarya</taxon>
        <taxon>Ascomycota</taxon>
        <taxon>Pezizomycotina</taxon>
        <taxon>Eurotiomycetes</taxon>
        <taxon>Eurotiomycetidae</taxon>
        <taxon>Onygenales</taxon>
        <taxon>Ajellomycetaceae</taxon>
        <taxon>Blastomyces</taxon>
    </lineage>
</organism>
<name>A0A2B7X1S6_9EURO</name>
<sequence length="334" mass="36437">MSANESYNNSHRAFLQAFMARSTMTYEQAKPVLAAIFSARDNQDTLPEDITQADFSNYIATINTAISPFDFEIRSTRHQTEPTTRIYALVNTTSDPLTQLATTYNANEIAFVKRVLDAMFDTYNTPRLEAMAVSSMQVAQLAKAPSAAERRESTAAAAAGGNSAPVAGAAQSLGIREADDMMKKLVEEGWFEESRRGYFSLSPRALMELRGWLVATYNDDEDDNGSGVAGRTAKIKTCLACKDIITVGQRCSQRQCPGRLHDICTQNFFRRQQAETCPICKSQWTGDHFVGERAIVAANRPSTTRRRSGRPAEGVSNLGSQGGVDAGEMGDAAG</sequence>
<feature type="region of interest" description="Disordered" evidence="16">
    <location>
        <begin position="298"/>
        <end position="334"/>
    </location>
</feature>
<evidence type="ECO:0000256" key="5">
    <source>
        <dbReference type="ARBA" id="ARBA00019422"/>
    </source>
</evidence>
<evidence type="ECO:0000313" key="19">
    <source>
        <dbReference type="Proteomes" id="UP000224080"/>
    </source>
</evidence>
<dbReference type="PANTHER" id="PTHR20973">
    <property type="entry name" value="NON-SMC ELEMENT 1-RELATED"/>
    <property type="match status" value="1"/>
</dbReference>
<proteinExistence type="inferred from homology"/>
<keyword evidence="7 15" id="KW-0479">Metal-binding</keyword>
<keyword evidence="14 15" id="KW-0539">Nucleus</keyword>
<evidence type="ECO:0000256" key="2">
    <source>
        <dbReference type="ARBA" id="ARBA00004123"/>
    </source>
</evidence>
<keyword evidence="13 15" id="KW-0234">DNA repair</keyword>
<keyword evidence="19" id="KW-1185">Reference proteome</keyword>
<evidence type="ECO:0000256" key="12">
    <source>
        <dbReference type="ARBA" id="ARBA00023172"/>
    </source>
</evidence>